<dbReference type="SUPFAM" id="SSF53901">
    <property type="entry name" value="Thiolase-like"/>
    <property type="match status" value="1"/>
</dbReference>
<keyword evidence="2" id="KW-1185">Reference proteome</keyword>
<evidence type="ECO:0008006" key="3">
    <source>
        <dbReference type="Google" id="ProtNLM"/>
    </source>
</evidence>
<sequence length="311" mass="33058">MRAGITRKSFSGQHDDDGREIVTSRLQGVIREDVPPGQRWLELLIYALADLARGNGLAALERPSVFLALGRFALERSSPSSLAEVLTQTLGTRILPEDVHVLREGAYGGYVALEQGRACVRAGRPSIVAAAESLLTARTLLALSQKQRLLVEGNSDGVIPSEAAAAVLLTGDRRHALARIRGLGFAREPSSLDNDVPLRAEGLLGAARAALLEAGLHPHEVDFRLSDAAGESFYFKEQALLVSRLLRERKAEFPLWLPAETLGDTGAAAGLCGLLWAMAGWARKYAPGPRAIGFAGDEAGGRAAVVIESAG</sequence>
<protein>
    <recommendedName>
        <fullName evidence="3">Beta-ketoacyl synthase N-terminal domain-containing protein</fullName>
    </recommendedName>
</protein>
<name>A0ABS7TM45_9BACT</name>
<accession>A0ABS7TM45</accession>
<organism evidence="1 2">
    <name type="scientific">Nannocystis pusilla</name>
    <dbReference type="NCBI Taxonomy" id="889268"/>
    <lineage>
        <taxon>Bacteria</taxon>
        <taxon>Pseudomonadati</taxon>
        <taxon>Myxococcota</taxon>
        <taxon>Polyangia</taxon>
        <taxon>Nannocystales</taxon>
        <taxon>Nannocystaceae</taxon>
        <taxon>Nannocystis</taxon>
    </lineage>
</organism>
<dbReference type="InterPro" id="IPR016039">
    <property type="entry name" value="Thiolase-like"/>
</dbReference>
<proteinExistence type="predicted"/>
<dbReference type="EMBL" id="JAIRAU010000005">
    <property type="protein sequence ID" value="MBZ5709308.1"/>
    <property type="molecule type" value="Genomic_DNA"/>
</dbReference>
<dbReference type="RefSeq" id="WP_224191085.1">
    <property type="nucleotide sequence ID" value="NZ_JAIRAU010000005.1"/>
</dbReference>
<reference evidence="1" key="1">
    <citation type="submission" date="2021-08" db="EMBL/GenBank/DDBJ databases">
        <authorList>
            <person name="Stevens D.C."/>
        </authorList>
    </citation>
    <scope>NUCLEOTIDE SEQUENCE</scope>
    <source>
        <strain evidence="1">DSM 53165</strain>
    </source>
</reference>
<dbReference type="Proteomes" id="UP001139031">
    <property type="component" value="Unassembled WGS sequence"/>
</dbReference>
<evidence type="ECO:0000313" key="2">
    <source>
        <dbReference type="Proteomes" id="UP001139031"/>
    </source>
</evidence>
<gene>
    <name evidence="1" type="ORF">K7C98_08540</name>
</gene>
<evidence type="ECO:0000313" key="1">
    <source>
        <dbReference type="EMBL" id="MBZ5709308.1"/>
    </source>
</evidence>
<comment type="caution">
    <text evidence="1">The sequence shown here is derived from an EMBL/GenBank/DDBJ whole genome shotgun (WGS) entry which is preliminary data.</text>
</comment>
<dbReference type="Gene3D" id="3.40.47.10">
    <property type="match status" value="1"/>
</dbReference>